<dbReference type="OrthoDB" id="9809462at2"/>
<evidence type="ECO:0000313" key="5">
    <source>
        <dbReference type="EMBL" id="SEB44134.1"/>
    </source>
</evidence>
<dbReference type="InterPro" id="IPR000485">
    <property type="entry name" value="AsnC-type_HTH_dom"/>
</dbReference>
<dbReference type="AlphaFoldDB" id="A0A1H4JCU8"/>
<evidence type="ECO:0000313" key="6">
    <source>
        <dbReference type="Proteomes" id="UP000183407"/>
    </source>
</evidence>
<organism evidence="5 6">
    <name type="scientific">Rhodococcus jostii</name>
    <dbReference type="NCBI Taxonomy" id="132919"/>
    <lineage>
        <taxon>Bacteria</taxon>
        <taxon>Bacillati</taxon>
        <taxon>Actinomycetota</taxon>
        <taxon>Actinomycetes</taxon>
        <taxon>Mycobacteriales</taxon>
        <taxon>Nocardiaceae</taxon>
        <taxon>Rhodococcus</taxon>
    </lineage>
</organism>
<dbReference type="InterPro" id="IPR011008">
    <property type="entry name" value="Dimeric_a/b-barrel"/>
</dbReference>
<gene>
    <name evidence="5" type="ORF">SAMN04490220_0813</name>
</gene>
<dbReference type="InterPro" id="IPR036388">
    <property type="entry name" value="WH-like_DNA-bd_sf"/>
</dbReference>
<dbReference type="InterPro" id="IPR019888">
    <property type="entry name" value="Tscrpt_reg_AsnC-like"/>
</dbReference>
<dbReference type="Pfam" id="PF13404">
    <property type="entry name" value="HTH_AsnC-type"/>
    <property type="match status" value="1"/>
</dbReference>
<dbReference type="InterPro" id="IPR011991">
    <property type="entry name" value="ArsR-like_HTH"/>
</dbReference>
<dbReference type="Gene3D" id="3.30.70.920">
    <property type="match status" value="1"/>
</dbReference>
<dbReference type="PANTHER" id="PTHR30154:SF34">
    <property type="entry name" value="TRANSCRIPTIONAL REGULATOR AZLB"/>
    <property type="match status" value="1"/>
</dbReference>
<dbReference type="SUPFAM" id="SSF54909">
    <property type="entry name" value="Dimeric alpha+beta barrel"/>
    <property type="match status" value="1"/>
</dbReference>
<reference evidence="6" key="1">
    <citation type="submission" date="2016-10" db="EMBL/GenBank/DDBJ databases">
        <authorList>
            <person name="Varghese N."/>
        </authorList>
    </citation>
    <scope>NUCLEOTIDE SEQUENCE [LARGE SCALE GENOMIC DNA]</scope>
    <source>
        <strain evidence="6">DSM 44719</strain>
    </source>
</reference>
<dbReference type="Pfam" id="PF01037">
    <property type="entry name" value="AsnC_trans_reg"/>
    <property type="match status" value="1"/>
</dbReference>
<evidence type="ECO:0000259" key="4">
    <source>
        <dbReference type="PROSITE" id="PS50956"/>
    </source>
</evidence>
<dbReference type="EMBL" id="FNTL01000003">
    <property type="protein sequence ID" value="SEB44134.1"/>
    <property type="molecule type" value="Genomic_DNA"/>
</dbReference>
<sequence>MLSIDRLDVQILRLLALDARTGVVELSSALGVSRNTVQSRVRRLEDAGLLTGYRLELDLAQAGIGVQAFIALEIEQGRLAAVVDNLAAIAQVLEVYATTGREDLLVRVATPTQADLQELIERVVAIAGVVHSSTRLALTTPLPHRSIPLLEEITRGAGWGRSNPSSTS</sequence>
<keyword evidence="3" id="KW-0804">Transcription</keyword>
<dbReference type="PROSITE" id="PS00519">
    <property type="entry name" value="HTH_ASNC_1"/>
    <property type="match status" value="1"/>
</dbReference>
<feature type="domain" description="HTH asnC-type" evidence="4">
    <location>
        <begin position="4"/>
        <end position="65"/>
    </location>
</feature>
<evidence type="ECO:0000256" key="3">
    <source>
        <dbReference type="ARBA" id="ARBA00023163"/>
    </source>
</evidence>
<dbReference type="Gene3D" id="1.10.10.10">
    <property type="entry name" value="Winged helix-like DNA-binding domain superfamily/Winged helix DNA-binding domain"/>
    <property type="match status" value="1"/>
</dbReference>
<dbReference type="CDD" id="cd00090">
    <property type="entry name" value="HTH_ARSR"/>
    <property type="match status" value="1"/>
</dbReference>
<dbReference type="PROSITE" id="PS50956">
    <property type="entry name" value="HTH_ASNC_2"/>
    <property type="match status" value="1"/>
</dbReference>
<dbReference type="GO" id="GO:0043565">
    <property type="term" value="F:sequence-specific DNA binding"/>
    <property type="evidence" value="ECO:0007669"/>
    <property type="project" value="InterPro"/>
</dbReference>
<keyword evidence="1" id="KW-0805">Transcription regulation</keyword>
<evidence type="ECO:0000256" key="1">
    <source>
        <dbReference type="ARBA" id="ARBA00023015"/>
    </source>
</evidence>
<dbReference type="InterPro" id="IPR036390">
    <property type="entry name" value="WH_DNA-bd_sf"/>
</dbReference>
<dbReference type="GO" id="GO:0005829">
    <property type="term" value="C:cytosol"/>
    <property type="evidence" value="ECO:0007669"/>
    <property type="project" value="TreeGrafter"/>
</dbReference>
<accession>A0A1H4JCU8</accession>
<name>A0A1H4JCU8_RHOJO</name>
<dbReference type="InterPro" id="IPR019887">
    <property type="entry name" value="Tscrpt_reg_AsnC/Lrp_C"/>
</dbReference>
<dbReference type="PANTHER" id="PTHR30154">
    <property type="entry name" value="LEUCINE-RESPONSIVE REGULATORY PROTEIN"/>
    <property type="match status" value="1"/>
</dbReference>
<dbReference type="SMART" id="SM00344">
    <property type="entry name" value="HTH_ASNC"/>
    <property type="match status" value="1"/>
</dbReference>
<dbReference type="RefSeq" id="WP_073366611.1">
    <property type="nucleotide sequence ID" value="NZ_FNTL01000003.1"/>
</dbReference>
<evidence type="ECO:0000256" key="2">
    <source>
        <dbReference type="ARBA" id="ARBA00023125"/>
    </source>
</evidence>
<proteinExistence type="predicted"/>
<dbReference type="PRINTS" id="PR00033">
    <property type="entry name" value="HTHASNC"/>
</dbReference>
<protein>
    <submittedName>
        <fullName evidence="5">DNA-binding transcriptional regulator, Lrp family</fullName>
    </submittedName>
</protein>
<dbReference type="InterPro" id="IPR019885">
    <property type="entry name" value="Tscrpt_reg_HTH_AsnC-type_CS"/>
</dbReference>
<dbReference type="GO" id="GO:0043200">
    <property type="term" value="P:response to amino acid"/>
    <property type="evidence" value="ECO:0007669"/>
    <property type="project" value="TreeGrafter"/>
</dbReference>
<keyword evidence="2 5" id="KW-0238">DNA-binding</keyword>
<dbReference type="SUPFAM" id="SSF46785">
    <property type="entry name" value="Winged helix' DNA-binding domain"/>
    <property type="match status" value="1"/>
</dbReference>
<dbReference type="Proteomes" id="UP000183407">
    <property type="component" value="Unassembled WGS sequence"/>
</dbReference>